<dbReference type="PANTHER" id="PTHR46991">
    <property type="entry name" value="23.5 KDA HEAT SHOCK PROTEIN, MITOCHONDRIAL"/>
    <property type="match status" value="1"/>
</dbReference>
<evidence type="ECO:0008006" key="4">
    <source>
        <dbReference type="Google" id="ProtNLM"/>
    </source>
</evidence>
<evidence type="ECO:0000313" key="2">
    <source>
        <dbReference type="EMBL" id="KAF2552707.1"/>
    </source>
</evidence>
<dbReference type="CDD" id="cd00298">
    <property type="entry name" value="ACD_sHsps_p23-like"/>
    <property type="match status" value="1"/>
</dbReference>
<dbReference type="EMBL" id="QGKY02002305">
    <property type="protein sequence ID" value="KAF2532154.1"/>
    <property type="molecule type" value="Genomic_DNA"/>
</dbReference>
<dbReference type="CDD" id="cd06464">
    <property type="entry name" value="ACD_sHsps-like"/>
    <property type="match status" value="1"/>
</dbReference>
<sequence length="508" mass="55386">MPVMNIGPVPQSQDGFYARNNPYQVNGPKGFTEFKLMEENEDLYARFDFPGVTKESVRILVEPLKKAVFVFGDAPKEFRHDYSHRKYGAVTGLVCDCCEISNIQCFVGDGVVRLILSKKKINLHFPSSFGGATMPNVPFLARIINGYNPEVAGGHPLGPVTLPHPSVLEGSTSAYESKHLPNGGLFLRIDMPGVPNDRFTMTVESDGGITVIGRAPPAMHDSSGREYRGKVAVVPLAYDNRRIKFCFFLSLLCLFWCGAEGFYAVNNPFLVSGPKGFTEFKMLENEDMFIRIDFPGVPQDSIKVRIDPTKKAVSITADAPKEHKHDSSPRNYGSATGLVCKCCEISGLVSHISDGVLRLHLSKTRASSQSPSCISFLGGPDREDRCSTGPHTFPHGTDPHDPELTGPLLEPHPCVNIGSDMAYEWKILSNGGLYVRVDMPGVPKDRFTVSVVNGRVSVTGDAPAVGLDSGGRFYSGEVAMLESQVSIPGRKIKTIAKNGVIRLIIPPL</sequence>
<reference evidence="2" key="1">
    <citation type="submission" date="2019-12" db="EMBL/GenBank/DDBJ databases">
        <title>Genome sequencing and annotation of Brassica cretica.</title>
        <authorList>
            <person name="Studholme D.J."/>
            <person name="Sarris P.F."/>
        </authorList>
    </citation>
    <scope>NUCLEOTIDE SEQUENCE</scope>
    <source>
        <strain evidence="2">PFS-001/15</strain>
        <strain evidence="1">PFS-102/07</strain>
        <tissue evidence="2">Leaf</tissue>
    </source>
</reference>
<dbReference type="InterPro" id="IPR008978">
    <property type="entry name" value="HSP20-like_chaperone"/>
</dbReference>
<dbReference type="PANTHER" id="PTHR46991:SF34">
    <property type="entry name" value="SHSP DOMAIN-CONTAINING PROTEIN"/>
    <property type="match status" value="1"/>
</dbReference>
<accession>A0A8S9H852</accession>
<dbReference type="SUPFAM" id="SSF49764">
    <property type="entry name" value="HSP20-like chaperones"/>
    <property type="match status" value="3"/>
</dbReference>
<dbReference type="AlphaFoldDB" id="A0A8S9H852"/>
<dbReference type="InterPro" id="IPR044656">
    <property type="entry name" value="HSP14.7/HSP23.5/HSP23.6-like"/>
</dbReference>
<dbReference type="EMBL" id="QGKW02001988">
    <property type="protein sequence ID" value="KAF2552707.1"/>
    <property type="molecule type" value="Genomic_DNA"/>
</dbReference>
<protein>
    <recommendedName>
        <fullName evidence="4">SHSP domain-containing protein</fullName>
    </recommendedName>
</protein>
<evidence type="ECO:0000313" key="3">
    <source>
        <dbReference type="Proteomes" id="UP000712281"/>
    </source>
</evidence>
<name>A0A8S9H852_BRACR</name>
<comment type="caution">
    <text evidence="2">The sequence shown here is derived from an EMBL/GenBank/DDBJ whole genome shotgun (WGS) entry which is preliminary data.</text>
</comment>
<gene>
    <name evidence="2" type="ORF">F2Q68_00037039</name>
    <name evidence="1" type="ORF">F2Q70_00032674</name>
</gene>
<evidence type="ECO:0000313" key="1">
    <source>
        <dbReference type="EMBL" id="KAF2532154.1"/>
    </source>
</evidence>
<proteinExistence type="predicted"/>
<dbReference type="Proteomes" id="UP000712281">
    <property type="component" value="Unassembled WGS sequence"/>
</dbReference>
<organism evidence="2 3">
    <name type="scientific">Brassica cretica</name>
    <name type="common">Mustard</name>
    <dbReference type="NCBI Taxonomy" id="69181"/>
    <lineage>
        <taxon>Eukaryota</taxon>
        <taxon>Viridiplantae</taxon>
        <taxon>Streptophyta</taxon>
        <taxon>Embryophyta</taxon>
        <taxon>Tracheophyta</taxon>
        <taxon>Spermatophyta</taxon>
        <taxon>Magnoliopsida</taxon>
        <taxon>eudicotyledons</taxon>
        <taxon>Gunneridae</taxon>
        <taxon>Pentapetalae</taxon>
        <taxon>rosids</taxon>
        <taxon>malvids</taxon>
        <taxon>Brassicales</taxon>
        <taxon>Brassicaceae</taxon>
        <taxon>Brassiceae</taxon>
        <taxon>Brassica</taxon>
    </lineage>
</organism>